<evidence type="ECO:0000256" key="4">
    <source>
        <dbReference type="ARBA" id="ARBA00022984"/>
    </source>
</evidence>
<dbReference type="InterPro" id="IPR050979">
    <property type="entry name" value="LD-transpeptidase"/>
</dbReference>
<gene>
    <name evidence="9" type="ORF">H9968_06220</name>
</gene>
<proteinExistence type="predicted"/>
<comment type="pathway">
    <text evidence="1 6">Cell wall biogenesis; peptidoglycan biosynthesis.</text>
</comment>
<dbReference type="GO" id="GO:0071972">
    <property type="term" value="F:peptidoglycan L,D-transpeptidase activity"/>
    <property type="evidence" value="ECO:0007669"/>
    <property type="project" value="TreeGrafter"/>
</dbReference>
<keyword evidence="4 6" id="KW-0573">Peptidoglycan synthesis</keyword>
<reference evidence="9" key="2">
    <citation type="submission" date="2021-04" db="EMBL/GenBank/DDBJ databases">
        <authorList>
            <person name="Gilroy R."/>
        </authorList>
    </citation>
    <scope>NUCLEOTIDE SEQUENCE</scope>
    <source>
        <strain evidence="9">CHK179-28034</strain>
    </source>
</reference>
<dbReference type="GO" id="GO:0005576">
    <property type="term" value="C:extracellular region"/>
    <property type="evidence" value="ECO:0007669"/>
    <property type="project" value="TreeGrafter"/>
</dbReference>
<dbReference type="InterPro" id="IPR032179">
    <property type="entry name" value="Cry22Aa_Ig-like"/>
</dbReference>
<organism evidence="9 10">
    <name type="scientific">Candidatus Anaerobutyricum stercoris</name>
    <dbReference type="NCBI Taxonomy" id="2838457"/>
    <lineage>
        <taxon>Bacteria</taxon>
        <taxon>Bacillati</taxon>
        <taxon>Bacillota</taxon>
        <taxon>Clostridia</taxon>
        <taxon>Lachnospirales</taxon>
        <taxon>Lachnospiraceae</taxon>
        <taxon>Anaerobutyricum</taxon>
    </lineage>
</organism>
<sequence>MKIRRYFMAVMLLLCGAAFLYGKKLDTDAASQYTIYVNRRTNIINVVSSRTGKVVRAMYCSTGRGYSTIRGTYNTVSKMRWHALYGGVYGQYCTRIYGSYLFHSVPYYKVAKNQVETVEYNKLGTQASAGCIRLAVVDAKWIYDNCGLGTRVVIGESRNLQKPTRDKIKISTARRSGWDPTDPDPANPYYPKFKLKKSAPRKLEYGSKVNKKKLKKWMKVSSPVTSGSVLQKYIKVKGKVNTSKPGKYKVTYTVTDPRTLLTKSIKVTFTVKKQPQEPADAAV</sequence>
<dbReference type="GO" id="GO:0008360">
    <property type="term" value="P:regulation of cell shape"/>
    <property type="evidence" value="ECO:0007669"/>
    <property type="project" value="UniProtKB-UniRule"/>
</dbReference>
<dbReference type="PANTHER" id="PTHR30582">
    <property type="entry name" value="L,D-TRANSPEPTIDASE"/>
    <property type="match status" value="1"/>
</dbReference>
<dbReference type="GO" id="GO:0016740">
    <property type="term" value="F:transferase activity"/>
    <property type="evidence" value="ECO:0007669"/>
    <property type="project" value="UniProtKB-KW"/>
</dbReference>
<evidence type="ECO:0000256" key="7">
    <source>
        <dbReference type="SAM" id="SignalP"/>
    </source>
</evidence>
<feature type="signal peptide" evidence="7">
    <location>
        <begin position="1"/>
        <end position="20"/>
    </location>
</feature>
<comment type="caution">
    <text evidence="9">The sequence shown here is derived from an EMBL/GenBank/DDBJ whole genome shotgun (WGS) entry which is preliminary data.</text>
</comment>
<dbReference type="PANTHER" id="PTHR30582:SF2">
    <property type="entry name" value="L,D-TRANSPEPTIDASE YCIB-RELATED"/>
    <property type="match status" value="1"/>
</dbReference>
<dbReference type="Proteomes" id="UP000824049">
    <property type="component" value="Unassembled WGS sequence"/>
</dbReference>
<keyword evidence="5 6" id="KW-0961">Cell wall biogenesis/degradation</keyword>
<evidence type="ECO:0000256" key="3">
    <source>
        <dbReference type="ARBA" id="ARBA00022960"/>
    </source>
</evidence>
<protein>
    <submittedName>
        <fullName evidence="9">L,D-transpeptidase family protein</fullName>
    </submittedName>
</protein>
<dbReference type="SUPFAM" id="SSF141523">
    <property type="entry name" value="L,D-transpeptidase catalytic domain-like"/>
    <property type="match status" value="1"/>
</dbReference>
<dbReference type="InterPro" id="IPR013783">
    <property type="entry name" value="Ig-like_fold"/>
</dbReference>
<evidence type="ECO:0000259" key="8">
    <source>
        <dbReference type="PROSITE" id="PS52029"/>
    </source>
</evidence>
<evidence type="ECO:0000256" key="2">
    <source>
        <dbReference type="ARBA" id="ARBA00022679"/>
    </source>
</evidence>
<feature type="active site" description="Proton donor/acceptor" evidence="6">
    <location>
        <position position="103"/>
    </location>
</feature>
<feature type="domain" description="L,D-TPase catalytic" evidence="8">
    <location>
        <begin position="33"/>
        <end position="155"/>
    </location>
</feature>
<dbReference type="Gene3D" id="2.40.440.10">
    <property type="entry name" value="L,D-transpeptidase catalytic domain-like"/>
    <property type="match status" value="1"/>
</dbReference>
<accession>A0A9D2ELU0</accession>
<reference evidence="9" key="1">
    <citation type="journal article" date="2021" name="PeerJ">
        <title>Extensive microbial diversity within the chicken gut microbiome revealed by metagenomics and culture.</title>
        <authorList>
            <person name="Gilroy R."/>
            <person name="Ravi A."/>
            <person name="Getino M."/>
            <person name="Pursley I."/>
            <person name="Horton D.L."/>
            <person name="Alikhan N.F."/>
            <person name="Baker D."/>
            <person name="Gharbi K."/>
            <person name="Hall N."/>
            <person name="Watson M."/>
            <person name="Adriaenssens E.M."/>
            <person name="Foster-Nyarko E."/>
            <person name="Jarju S."/>
            <person name="Secka A."/>
            <person name="Antonio M."/>
            <person name="Oren A."/>
            <person name="Chaudhuri R.R."/>
            <person name="La Ragione R."/>
            <person name="Hildebrand F."/>
            <person name="Pallen M.J."/>
        </authorList>
    </citation>
    <scope>NUCLEOTIDE SEQUENCE</scope>
    <source>
        <strain evidence="9">CHK179-28034</strain>
    </source>
</reference>
<dbReference type="InterPro" id="IPR038063">
    <property type="entry name" value="Transpep_catalytic_dom"/>
</dbReference>
<dbReference type="Pfam" id="PF16403">
    <property type="entry name" value="Bact_surface_Ig-like"/>
    <property type="match status" value="1"/>
</dbReference>
<name>A0A9D2ELU0_9FIRM</name>
<evidence type="ECO:0000256" key="5">
    <source>
        <dbReference type="ARBA" id="ARBA00023316"/>
    </source>
</evidence>
<evidence type="ECO:0000313" key="10">
    <source>
        <dbReference type="Proteomes" id="UP000824049"/>
    </source>
</evidence>
<evidence type="ECO:0000313" key="9">
    <source>
        <dbReference type="EMBL" id="HIZ39506.1"/>
    </source>
</evidence>
<feature type="chain" id="PRO_5038778175" evidence="7">
    <location>
        <begin position="21"/>
        <end position="283"/>
    </location>
</feature>
<dbReference type="GO" id="GO:0071555">
    <property type="term" value="P:cell wall organization"/>
    <property type="evidence" value="ECO:0007669"/>
    <property type="project" value="UniProtKB-UniRule"/>
</dbReference>
<keyword evidence="2" id="KW-0808">Transferase</keyword>
<keyword evidence="7" id="KW-0732">Signal</keyword>
<dbReference type="EMBL" id="DXBR01000055">
    <property type="protein sequence ID" value="HIZ39506.1"/>
    <property type="molecule type" value="Genomic_DNA"/>
</dbReference>
<dbReference type="GO" id="GO:0018104">
    <property type="term" value="P:peptidoglycan-protein cross-linking"/>
    <property type="evidence" value="ECO:0007669"/>
    <property type="project" value="TreeGrafter"/>
</dbReference>
<evidence type="ECO:0000256" key="6">
    <source>
        <dbReference type="PROSITE-ProRule" id="PRU01373"/>
    </source>
</evidence>
<dbReference type="InterPro" id="IPR005490">
    <property type="entry name" value="LD_TPept_cat_dom"/>
</dbReference>
<feature type="active site" description="Nucleophile" evidence="6">
    <location>
        <position position="131"/>
    </location>
</feature>
<evidence type="ECO:0000256" key="1">
    <source>
        <dbReference type="ARBA" id="ARBA00004752"/>
    </source>
</evidence>
<dbReference type="Gene3D" id="2.60.40.10">
    <property type="entry name" value="Immunoglobulins"/>
    <property type="match status" value="1"/>
</dbReference>
<dbReference type="AlphaFoldDB" id="A0A9D2ELU0"/>
<keyword evidence="3 6" id="KW-0133">Cell shape</keyword>
<dbReference type="CDD" id="cd16913">
    <property type="entry name" value="YkuD_like"/>
    <property type="match status" value="1"/>
</dbReference>
<dbReference type="PROSITE" id="PS52029">
    <property type="entry name" value="LD_TPASE"/>
    <property type="match status" value="1"/>
</dbReference>
<dbReference type="Pfam" id="PF03734">
    <property type="entry name" value="YkuD"/>
    <property type="match status" value="1"/>
</dbReference>